<dbReference type="PROSITE" id="PS00089">
    <property type="entry name" value="RIBORED_LARGE"/>
    <property type="match status" value="1"/>
</dbReference>
<keyword evidence="6 10" id="KW-0560">Oxidoreductase</keyword>
<comment type="cofactor">
    <cofactor evidence="10">
        <name>adenosylcob(III)alamin</name>
        <dbReference type="ChEBI" id="CHEBI:18408"/>
    </cofactor>
</comment>
<dbReference type="InterPro" id="IPR013346">
    <property type="entry name" value="NrdE_NrdA_C"/>
</dbReference>
<feature type="domain" description="ATP-cone" evidence="11">
    <location>
        <begin position="9"/>
        <end position="109"/>
    </location>
</feature>
<name>A0ABS8NNH8_9BACT</name>
<evidence type="ECO:0000256" key="3">
    <source>
        <dbReference type="ARBA" id="ARBA00022634"/>
    </source>
</evidence>
<keyword evidence="3 10" id="KW-0237">DNA synthesis</keyword>
<evidence type="ECO:0000256" key="10">
    <source>
        <dbReference type="RuleBase" id="RU364064"/>
    </source>
</evidence>
<dbReference type="NCBIfam" id="TIGR02506">
    <property type="entry name" value="NrdE_NrdA"/>
    <property type="match status" value="1"/>
</dbReference>
<dbReference type="Pfam" id="PF00317">
    <property type="entry name" value="Ribonuc_red_lgN"/>
    <property type="match status" value="1"/>
</dbReference>
<comment type="catalytic activity">
    <reaction evidence="8 10">
        <text>a 2'-deoxyribonucleoside 5'-diphosphate + [thioredoxin]-disulfide + H2O = a ribonucleoside 5'-diphosphate + [thioredoxin]-dithiol</text>
        <dbReference type="Rhea" id="RHEA:23252"/>
        <dbReference type="Rhea" id="RHEA-COMP:10698"/>
        <dbReference type="Rhea" id="RHEA-COMP:10700"/>
        <dbReference type="ChEBI" id="CHEBI:15377"/>
        <dbReference type="ChEBI" id="CHEBI:29950"/>
        <dbReference type="ChEBI" id="CHEBI:50058"/>
        <dbReference type="ChEBI" id="CHEBI:57930"/>
        <dbReference type="ChEBI" id="CHEBI:73316"/>
        <dbReference type="EC" id="1.17.4.1"/>
    </reaction>
</comment>
<evidence type="ECO:0000256" key="1">
    <source>
        <dbReference type="ARBA" id="ARBA00010406"/>
    </source>
</evidence>
<keyword evidence="4 9" id="KW-0547">Nucleotide-binding</keyword>
<organism evidence="12 13">
    <name type="scientific">Rhodopirellula halodulae</name>
    <dbReference type="NCBI Taxonomy" id="2894198"/>
    <lineage>
        <taxon>Bacteria</taxon>
        <taxon>Pseudomonadati</taxon>
        <taxon>Planctomycetota</taxon>
        <taxon>Planctomycetia</taxon>
        <taxon>Pirellulales</taxon>
        <taxon>Pirellulaceae</taxon>
        <taxon>Rhodopirellula</taxon>
    </lineage>
</organism>
<dbReference type="PANTHER" id="PTHR11573:SF6">
    <property type="entry name" value="RIBONUCLEOSIDE-DIPHOSPHATE REDUCTASE LARGE SUBUNIT"/>
    <property type="match status" value="1"/>
</dbReference>
<gene>
    <name evidence="12" type="ORF">LOC71_22745</name>
</gene>
<evidence type="ECO:0000313" key="12">
    <source>
        <dbReference type="EMBL" id="MCC9645107.1"/>
    </source>
</evidence>
<evidence type="ECO:0000256" key="2">
    <source>
        <dbReference type="ARBA" id="ARBA00022533"/>
    </source>
</evidence>
<evidence type="ECO:0000259" key="11">
    <source>
        <dbReference type="PROSITE" id="PS51161"/>
    </source>
</evidence>
<accession>A0ABS8NNH8</accession>
<protein>
    <recommendedName>
        <fullName evidence="10">Vitamin B12-dependent ribonucleotide reductase</fullName>
        <ecNumber evidence="10">1.17.4.1</ecNumber>
    </recommendedName>
</protein>
<dbReference type="PROSITE" id="PS51161">
    <property type="entry name" value="ATP_CONE"/>
    <property type="match status" value="2"/>
</dbReference>
<keyword evidence="10" id="KW-0846">Cobalamin</keyword>
<evidence type="ECO:0000256" key="4">
    <source>
        <dbReference type="ARBA" id="ARBA00022741"/>
    </source>
</evidence>
<keyword evidence="10" id="KW-0170">Cobalt</keyword>
<feature type="domain" description="ATP-cone" evidence="11">
    <location>
        <begin position="132"/>
        <end position="222"/>
    </location>
</feature>
<reference evidence="12" key="1">
    <citation type="submission" date="2021-11" db="EMBL/GenBank/DDBJ databases">
        <title>Genome sequence.</title>
        <authorList>
            <person name="Sun Q."/>
        </authorList>
    </citation>
    <scope>NUCLEOTIDE SEQUENCE</scope>
    <source>
        <strain evidence="12">JC740</strain>
    </source>
</reference>
<evidence type="ECO:0000256" key="5">
    <source>
        <dbReference type="ARBA" id="ARBA00022840"/>
    </source>
</evidence>
<dbReference type="NCBIfam" id="NF005544">
    <property type="entry name" value="PRK07207.1"/>
    <property type="match status" value="1"/>
</dbReference>
<keyword evidence="2" id="KW-0021">Allosteric enzyme</keyword>
<evidence type="ECO:0000256" key="8">
    <source>
        <dbReference type="ARBA" id="ARBA00047754"/>
    </source>
</evidence>
<dbReference type="InterPro" id="IPR013344">
    <property type="entry name" value="RNR_NrdJ/NrdZ"/>
</dbReference>
<dbReference type="PRINTS" id="PR01183">
    <property type="entry name" value="RIBORDTASEM1"/>
</dbReference>
<dbReference type="NCBIfam" id="TIGR02504">
    <property type="entry name" value="NrdJ_Z"/>
    <property type="match status" value="1"/>
</dbReference>
<dbReference type="SUPFAM" id="SSF51998">
    <property type="entry name" value="PFL-like glycyl radical enzymes"/>
    <property type="match status" value="1"/>
</dbReference>
<dbReference type="EC" id="1.17.4.1" evidence="10"/>
<sequence length="955" mass="108184">MQSAAVSTIRVTKRDGRIVPFDPQRIANALRKAFEAEAQHSGESITEDHVASEIEHIIAGVIQPTSAHAGQTLSVEEIQDCVEIGLMERSHFRVSRRYILYRTEHARQRAVRMTNNELDDLPASHTDNDSRLNVEIEPGIRIPFQRGRLLRFLRAIPEANTDEIDVEDLVDEVVRGAFDAMTPRDVAKLLVLSARSRIERDPAYDRLAAALQRAVLYRETLGVTQVDPDFESLYFSRFELNLIEGIRAKRISEELKSFDLDRLSNAMVPQRDQAFRYLGVQTLYDRYLLHLDGRRIETPQMFWMRVAMGLALAEEPNQRDERAIEFYQLLSTFRFTSATPTLFNSGTCHPQLSSCYLTTVQDDLAHIFKSFSDNAMLSKWAGGLGNDWTNVRATGALIQGTNGTSQGVIPFLKVVNDAAVAVNQGGKRKGAVCAYMEPWHLDFEEFLDLRKNTGDDRRRTHDMHTAAWIPDLFMQRVRDNQSWTLFSPDEVPDLHDLYGEEFNRRYELYEQKAREGKLRQHRTVSALELWRKLLTRTFETGHPWVTFKDPSNLRSPQDHVGVVHSSNLCTEILLNTSESETAVCNLGSVNLAAHVIDGRLDVQKLRQTVTTGIRMLDNVIDINFYPTKEAETANRRHRPVGLGLMGFQDALQMLGLSYASEEAMQFADESMEQISFFAIHASSQLARERGQYETFEGSKWDRGLLPIDTVSLVRKHRSVACSMDTQQTMDWTEVRQSIAEHGMRNSNCLAIAPTATISTIVGVSQSIEPTYKYLYAKSNLSGDFIQVNPVLVSSLKERGLWNADLLDELKYHDGTLAEMPSIPADIKELFVSAFELDAKWLLEAASRRQKWIDQGQSLNLYVAKPSGKTIDAMYQMAWEKGLKTTYYLRSLAATQVEKSTVDVNRHGIQPRWMKSQSSSKDIRIDRENAAVASPNLAENTVTACLLSDPDCEACQ</sequence>
<dbReference type="Pfam" id="PF02867">
    <property type="entry name" value="Ribonuc_red_lgC"/>
    <property type="match status" value="1"/>
</dbReference>
<dbReference type="EMBL" id="JAJKFW010000063">
    <property type="protein sequence ID" value="MCC9645107.1"/>
    <property type="molecule type" value="Genomic_DNA"/>
</dbReference>
<comment type="caution">
    <text evidence="12">The sequence shown here is derived from an EMBL/GenBank/DDBJ whole genome shotgun (WGS) entry which is preliminary data.</text>
</comment>
<dbReference type="PANTHER" id="PTHR11573">
    <property type="entry name" value="RIBONUCLEOSIDE-DIPHOSPHATE REDUCTASE LARGE CHAIN"/>
    <property type="match status" value="1"/>
</dbReference>
<dbReference type="InterPro" id="IPR000788">
    <property type="entry name" value="RNR_lg_C"/>
</dbReference>
<dbReference type="SUPFAM" id="SSF48168">
    <property type="entry name" value="R1 subunit of ribonucleotide reductase, N-terminal domain"/>
    <property type="match status" value="1"/>
</dbReference>
<dbReference type="InterPro" id="IPR005144">
    <property type="entry name" value="ATP-cone_dom"/>
</dbReference>
<keyword evidence="5 9" id="KW-0067">ATP-binding</keyword>
<dbReference type="InterPro" id="IPR013509">
    <property type="entry name" value="RNR_lsu_N"/>
</dbReference>
<proteinExistence type="inferred from homology"/>
<evidence type="ECO:0000313" key="13">
    <source>
        <dbReference type="Proteomes" id="UP001430306"/>
    </source>
</evidence>
<dbReference type="InterPro" id="IPR039718">
    <property type="entry name" value="Rrm1"/>
</dbReference>
<evidence type="ECO:0000256" key="7">
    <source>
        <dbReference type="ARBA" id="ARBA00023116"/>
    </source>
</evidence>
<evidence type="ECO:0000256" key="6">
    <source>
        <dbReference type="ARBA" id="ARBA00023002"/>
    </source>
</evidence>
<keyword evidence="7" id="KW-0215">Deoxyribonucleotide synthesis</keyword>
<dbReference type="CDD" id="cd01679">
    <property type="entry name" value="RNR_I"/>
    <property type="match status" value="1"/>
</dbReference>
<comment type="similarity">
    <text evidence="1">Belongs to the ribonucleoside diphosphate reductase large chain family.</text>
</comment>
<keyword evidence="13" id="KW-1185">Reference proteome</keyword>
<dbReference type="Gene3D" id="3.20.70.20">
    <property type="match status" value="1"/>
</dbReference>
<dbReference type="InterPro" id="IPR008926">
    <property type="entry name" value="RNR_R1-su_N"/>
</dbReference>
<comment type="similarity">
    <text evidence="10">Belongs to the ribonucleoside diphosphate reductase class-2 family.</text>
</comment>
<dbReference type="Proteomes" id="UP001430306">
    <property type="component" value="Unassembled WGS sequence"/>
</dbReference>
<dbReference type="Pfam" id="PF03477">
    <property type="entry name" value="ATP-cone"/>
    <property type="match status" value="1"/>
</dbReference>
<comment type="function">
    <text evidence="10">Catalyzes the reduction of ribonucleotides to deoxyribonucleotides. May function to provide a pool of deoxyribonucleotide precursors for DNA repair during oxygen limitation and/or for immediate growth after restoration of oxygen.</text>
</comment>
<evidence type="ECO:0000256" key="9">
    <source>
        <dbReference type="PROSITE-ProRule" id="PRU00492"/>
    </source>
</evidence>